<dbReference type="SUPFAM" id="SSF52540">
    <property type="entry name" value="P-loop containing nucleoside triphosphate hydrolases"/>
    <property type="match status" value="1"/>
</dbReference>
<dbReference type="Gene3D" id="3.40.50.300">
    <property type="entry name" value="P-loop containing nucleotide triphosphate hydrolases"/>
    <property type="match status" value="1"/>
</dbReference>
<dbReference type="PANTHER" id="PTHR18934:SF99">
    <property type="entry name" value="ATP-DEPENDENT RNA HELICASE DHX37-RELATED"/>
    <property type="match status" value="1"/>
</dbReference>
<dbReference type="AlphaFoldDB" id="A0A699XDZ3"/>
<comment type="caution">
    <text evidence="8">The sequence shown here is derived from an EMBL/GenBank/DDBJ whole genome shotgun (WGS) entry which is preliminary data.</text>
</comment>
<feature type="domain" description="Helicase C-terminal" evidence="7">
    <location>
        <begin position="1"/>
        <end position="85"/>
    </location>
</feature>
<keyword evidence="5" id="KW-0067">ATP-binding</keyword>
<evidence type="ECO:0000256" key="2">
    <source>
        <dbReference type="ARBA" id="ARBA00022741"/>
    </source>
</evidence>
<keyword evidence="4 8" id="KW-0347">Helicase</keyword>
<evidence type="ECO:0000313" key="8">
    <source>
        <dbReference type="EMBL" id="GFD57383.1"/>
    </source>
</evidence>
<keyword evidence="3" id="KW-0378">Hydrolase</keyword>
<evidence type="ECO:0000256" key="5">
    <source>
        <dbReference type="ARBA" id="ARBA00022840"/>
    </source>
</evidence>
<sequence length="85" mass="9421">MNVHVLPLYSQLPTNQQMRVFEPPPEGSRLIVLATNVAETSLTIPGVRYVFDCGRAKEKKYDLITGVQSFEVGWISKASANQRAG</sequence>
<keyword evidence="2" id="KW-0547">Nucleotide-binding</keyword>
<dbReference type="GO" id="GO:0003723">
    <property type="term" value="F:RNA binding"/>
    <property type="evidence" value="ECO:0007669"/>
    <property type="project" value="TreeGrafter"/>
</dbReference>
<evidence type="ECO:0000256" key="3">
    <source>
        <dbReference type="ARBA" id="ARBA00022801"/>
    </source>
</evidence>
<protein>
    <recommendedName>
        <fullName evidence="1">RNA helicase</fullName>
        <ecNumber evidence="1">3.6.4.13</ecNumber>
    </recommendedName>
</protein>
<evidence type="ECO:0000256" key="1">
    <source>
        <dbReference type="ARBA" id="ARBA00012552"/>
    </source>
</evidence>
<organism evidence="8">
    <name type="scientific">Tanacetum cinerariifolium</name>
    <name type="common">Dalmatian daisy</name>
    <name type="synonym">Chrysanthemum cinerariifolium</name>
    <dbReference type="NCBI Taxonomy" id="118510"/>
    <lineage>
        <taxon>Eukaryota</taxon>
        <taxon>Viridiplantae</taxon>
        <taxon>Streptophyta</taxon>
        <taxon>Embryophyta</taxon>
        <taxon>Tracheophyta</taxon>
        <taxon>Spermatophyta</taxon>
        <taxon>Magnoliopsida</taxon>
        <taxon>eudicotyledons</taxon>
        <taxon>Gunneridae</taxon>
        <taxon>Pentapetalae</taxon>
        <taxon>asterids</taxon>
        <taxon>campanulids</taxon>
        <taxon>Asterales</taxon>
        <taxon>Asteraceae</taxon>
        <taxon>Asteroideae</taxon>
        <taxon>Anthemideae</taxon>
        <taxon>Anthemidinae</taxon>
        <taxon>Tanacetum</taxon>
    </lineage>
</organism>
<dbReference type="EMBL" id="BKCJ011840381">
    <property type="protein sequence ID" value="GFD57383.1"/>
    <property type="molecule type" value="Genomic_DNA"/>
</dbReference>
<dbReference type="SMART" id="SM00490">
    <property type="entry name" value="HELICc"/>
    <property type="match status" value="1"/>
</dbReference>
<evidence type="ECO:0000259" key="7">
    <source>
        <dbReference type="PROSITE" id="PS51194"/>
    </source>
</evidence>
<dbReference type="GO" id="GO:0016787">
    <property type="term" value="F:hydrolase activity"/>
    <property type="evidence" value="ECO:0007669"/>
    <property type="project" value="UniProtKB-KW"/>
</dbReference>
<dbReference type="GO" id="GO:0005524">
    <property type="term" value="F:ATP binding"/>
    <property type="evidence" value="ECO:0007669"/>
    <property type="project" value="UniProtKB-KW"/>
</dbReference>
<accession>A0A699XDZ3</accession>
<dbReference type="InterPro" id="IPR027417">
    <property type="entry name" value="P-loop_NTPase"/>
</dbReference>
<comment type="catalytic activity">
    <reaction evidence="6">
        <text>ATP + H2O = ADP + phosphate + H(+)</text>
        <dbReference type="Rhea" id="RHEA:13065"/>
        <dbReference type="ChEBI" id="CHEBI:15377"/>
        <dbReference type="ChEBI" id="CHEBI:15378"/>
        <dbReference type="ChEBI" id="CHEBI:30616"/>
        <dbReference type="ChEBI" id="CHEBI:43474"/>
        <dbReference type="ChEBI" id="CHEBI:456216"/>
        <dbReference type="EC" id="3.6.4.13"/>
    </reaction>
</comment>
<dbReference type="GO" id="GO:0005730">
    <property type="term" value="C:nucleolus"/>
    <property type="evidence" value="ECO:0007669"/>
    <property type="project" value="TreeGrafter"/>
</dbReference>
<dbReference type="InterPro" id="IPR001650">
    <property type="entry name" value="Helicase_C-like"/>
</dbReference>
<evidence type="ECO:0000256" key="4">
    <source>
        <dbReference type="ARBA" id="ARBA00022806"/>
    </source>
</evidence>
<dbReference type="CDD" id="cd18791">
    <property type="entry name" value="SF2_C_RHA"/>
    <property type="match status" value="1"/>
</dbReference>
<reference evidence="8" key="1">
    <citation type="journal article" date="2019" name="Sci. Rep.">
        <title>Draft genome of Tanacetum cinerariifolium, the natural source of mosquito coil.</title>
        <authorList>
            <person name="Yamashiro T."/>
            <person name="Shiraishi A."/>
            <person name="Satake H."/>
            <person name="Nakayama K."/>
        </authorList>
    </citation>
    <scope>NUCLEOTIDE SEQUENCE</scope>
</reference>
<name>A0A699XDZ3_TANCI</name>
<dbReference type="Pfam" id="PF00271">
    <property type="entry name" value="Helicase_C"/>
    <property type="match status" value="1"/>
</dbReference>
<dbReference type="GO" id="GO:0000462">
    <property type="term" value="P:maturation of SSU-rRNA from tricistronic rRNA transcript (SSU-rRNA, 5.8S rRNA, LSU-rRNA)"/>
    <property type="evidence" value="ECO:0007669"/>
    <property type="project" value="TreeGrafter"/>
</dbReference>
<dbReference type="PROSITE" id="PS51194">
    <property type="entry name" value="HELICASE_CTER"/>
    <property type="match status" value="1"/>
</dbReference>
<gene>
    <name evidence="8" type="ORF">Tci_929352</name>
</gene>
<dbReference type="GO" id="GO:0003724">
    <property type="term" value="F:RNA helicase activity"/>
    <property type="evidence" value="ECO:0007669"/>
    <property type="project" value="UniProtKB-EC"/>
</dbReference>
<feature type="non-terminal residue" evidence="8">
    <location>
        <position position="85"/>
    </location>
</feature>
<proteinExistence type="predicted"/>
<evidence type="ECO:0000256" key="6">
    <source>
        <dbReference type="ARBA" id="ARBA00047984"/>
    </source>
</evidence>
<dbReference type="PANTHER" id="PTHR18934">
    <property type="entry name" value="ATP-DEPENDENT RNA HELICASE"/>
    <property type="match status" value="1"/>
</dbReference>
<dbReference type="EC" id="3.6.4.13" evidence="1"/>